<dbReference type="EMBL" id="JPMI01000240">
    <property type="protein sequence ID" value="KFA89451.1"/>
    <property type="molecule type" value="Genomic_DNA"/>
</dbReference>
<organism evidence="1 2">
    <name type="scientific">Archangium violaceum Cb vi76</name>
    <dbReference type="NCBI Taxonomy" id="1406225"/>
    <lineage>
        <taxon>Bacteria</taxon>
        <taxon>Pseudomonadati</taxon>
        <taxon>Myxococcota</taxon>
        <taxon>Myxococcia</taxon>
        <taxon>Myxococcales</taxon>
        <taxon>Cystobacterineae</taxon>
        <taxon>Archangiaceae</taxon>
        <taxon>Archangium</taxon>
    </lineage>
</organism>
<comment type="caution">
    <text evidence="1">The sequence shown here is derived from an EMBL/GenBank/DDBJ whole genome shotgun (WGS) entry which is preliminary data.</text>
</comment>
<name>A0A084SLW6_9BACT</name>
<dbReference type="Proteomes" id="UP000028547">
    <property type="component" value="Unassembled WGS sequence"/>
</dbReference>
<gene>
    <name evidence="1" type="ORF">Q664_34275</name>
</gene>
<reference evidence="1 2" key="1">
    <citation type="submission" date="2014-07" db="EMBL/GenBank/DDBJ databases">
        <title>Draft Genome Sequence of Gephyronic Acid Producer, Cystobacter violaceus Strain Cb vi76.</title>
        <authorList>
            <person name="Stevens D.C."/>
            <person name="Young J."/>
            <person name="Carmichael R."/>
            <person name="Tan J."/>
            <person name="Taylor R.E."/>
        </authorList>
    </citation>
    <scope>NUCLEOTIDE SEQUENCE [LARGE SCALE GENOMIC DNA]</scope>
    <source>
        <strain evidence="1 2">Cb vi76</strain>
    </source>
</reference>
<protein>
    <submittedName>
        <fullName evidence="1">Uncharacterized protein</fullName>
    </submittedName>
</protein>
<evidence type="ECO:0000313" key="1">
    <source>
        <dbReference type="EMBL" id="KFA89451.1"/>
    </source>
</evidence>
<evidence type="ECO:0000313" key="2">
    <source>
        <dbReference type="Proteomes" id="UP000028547"/>
    </source>
</evidence>
<sequence>MLISLGQRPIAAVEQEFPSHDPSHASPGAGAMSLVWRDGKAASRSLSFLPAVVCLPFIERIHP</sequence>
<proteinExistence type="predicted"/>
<accession>A0A084SLW6</accession>
<dbReference type="AlphaFoldDB" id="A0A084SLW6"/>